<gene>
    <name evidence="2" type="ORF">QID03_14325</name>
</gene>
<keyword evidence="1" id="KW-0812">Transmembrane</keyword>
<accession>A0ABT6Y389</accession>
<sequence>MIEWYIRLMDHFYHWVMTNENVIVLAMIGALMGGTAFGIGYGVYERCSLGYQEILTEDLVLPVMTGIALGPIILLCVPFLMPLAVVFLVPIAITLGVMKIIDRFDKKLSSSTKNDDAV</sequence>
<keyword evidence="1" id="KW-0472">Membrane</keyword>
<comment type="caution">
    <text evidence="2">The sequence shown here is derived from an EMBL/GenBank/DDBJ whole genome shotgun (WGS) entry which is preliminary data.</text>
</comment>
<evidence type="ECO:0000313" key="3">
    <source>
        <dbReference type="Proteomes" id="UP001529245"/>
    </source>
</evidence>
<protein>
    <submittedName>
        <fullName evidence="2">Uncharacterized protein</fullName>
    </submittedName>
</protein>
<feature type="transmembrane region" description="Helical" evidence="1">
    <location>
        <begin position="64"/>
        <end position="97"/>
    </location>
</feature>
<dbReference type="RefSeq" id="WP_283204727.1">
    <property type="nucleotide sequence ID" value="NZ_JASGCB010000049.1"/>
</dbReference>
<evidence type="ECO:0000256" key="1">
    <source>
        <dbReference type="SAM" id="Phobius"/>
    </source>
</evidence>
<proteinExistence type="predicted"/>
<organism evidence="2 3">
    <name type="scientific">Alicyclobacillus sendaiensis PA2</name>
    <dbReference type="NCBI Taxonomy" id="3029425"/>
    <lineage>
        <taxon>Bacteria</taxon>
        <taxon>Bacillati</taxon>
        <taxon>Bacillota</taxon>
        <taxon>Bacilli</taxon>
        <taxon>Bacillales</taxon>
        <taxon>Alicyclobacillaceae</taxon>
        <taxon>Alicyclobacillus</taxon>
    </lineage>
</organism>
<evidence type="ECO:0000313" key="2">
    <source>
        <dbReference type="EMBL" id="MDI9261334.1"/>
    </source>
</evidence>
<keyword evidence="3" id="KW-1185">Reference proteome</keyword>
<feature type="transmembrane region" description="Helical" evidence="1">
    <location>
        <begin position="21"/>
        <end position="44"/>
    </location>
</feature>
<dbReference type="Proteomes" id="UP001529245">
    <property type="component" value="Unassembled WGS sequence"/>
</dbReference>
<name>A0ABT6Y389_ALISE</name>
<keyword evidence="1" id="KW-1133">Transmembrane helix</keyword>
<reference evidence="2 3" key="1">
    <citation type="submission" date="2023-04" db="EMBL/GenBank/DDBJ databases">
        <title>A. sendaiensis sub sp. chiapanensis a novel subspecie with specific adaptation in bacterial cell wall isolated from an active volcano.</title>
        <authorList>
            <person name="Alvarez Gutierrez P.E."/>
            <person name="Ortiz Cortes L.Y."/>
        </authorList>
    </citation>
    <scope>NUCLEOTIDE SEQUENCE [LARGE SCALE GENOMIC DNA]</scope>
    <source>
        <strain evidence="2 3">PA2</strain>
    </source>
</reference>
<dbReference type="EMBL" id="JASGCB010000049">
    <property type="protein sequence ID" value="MDI9261334.1"/>
    <property type="molecule type" value="Genomic_DNA"/>
</dbReference>